<evidence type="ECO:0000313" key="1">
    <source>
        <dbReference type="EMBL" id="MBO8432065.1"/>
    </source>
</evidence>
<evidence type="ECO:0000313" key="2">
    <source>
        <dbReference type="Proteomes" id="UP000823612"/>
    </source>
</evidence>
<dbReference type="EMBL" id="JADIMZ010000028">
    <property type="protein sequence ID" value="MBO8432065.1"/>
    <property type="molecule type" value="Genomic_DNA"/>
</dbReference>
<dbReference type="AlphaFoldDB" id="A0A9D9GYU1"/>
<accession>A0A9D9GYU1</accession>
<reference evidence="1" key="2">
    <citation type="journal article" date="2021" name="PeerJ">
        <title>Extensive microbial diversity within the chicken gut microbiome revealed by metagenomics and culture.</title>
        <authorList>
            <person name="Gilroy R."/>
            <person name="Ravi A."/>
            <person name="Getino M."/>
            <person name="Pursley I."/>
            <person name="Horton D.L."/>
            <person name="Alikhan N.F."/>
            <person name="Baker D."/>
            <person name="Gharbi K."/>
            <person name="Hall N."/>
            <person name="Watson M."/>
            <person name="Adriaenssens E.M."/>
            <person name="Foster-Nyarko E."/>
            <person name="Jarju S."/>
            <person name="Secka A."/>
            <person name="Antonio M."/>
            <person name="Oren A."/>
            <person name="Chaudhuri R.R."/>
            <person name="La Ragione R."/>
            <person name="Hildebrand F."/>
            <person name="Pallen M.J."/>
        </authorList>
    </citation>
    <scope>NUCLEOTIDE SEQUENCE</scope>
    <source>
        <strain evidence="1">2889</strain>
    </source>
</reference>
<name>A0A9D9GYU1_9BACT</name>
<organism evidence="1 2">
    <name type="scientific">Candidatus Pullibacteroides excrementavium</name>
    <dbReference type="NCBI Taxonomy" id="2840905"/>
    <lineage>
        <taxon>Bacteria</taxon>
        <taxon>Pseudomonadati</taxon>
        <taxon>Bacteroidota</taxon>
        <taxon>Bacteroidia</taxon>
        <taxon>Bacteroidales</taxon>
        <taxon>Candidatus Pullibacteroides</taxon>
    </lineage>
</organism>
<comment type="caution">
    <text evidence="1">The sequence shown here is derived from an EMBL/GenBank/DDBJ whole genome shotgun (WGS) entry which is preliminary data.</text>
</comment>
<gene>
    <name evidence="1" type="ORF">IAB08_02065</name>
</gene>
<reference evidence="1" key="1">
    <citation type="submission" date="2020-10" db="EMBL/GenBank/DDBJ databases">
        <authorList>
            <person name="Gilroy R."/>
        </authorList>
    </citation>
    <scope>NUCLEOTIDE SEQUENCE</scope>
    <source>
        <strain evidence="1">2889</strain>
    </source>
</reference>
<protein>
    <submittedName>
        <fullName evidence="1">Uncharacterized protein</fullName>
    </submittedName>
</protein>
<sequence length="71" mass="8575">MSVEELNTYRFSPEQEPSDEMLEQIMKEVAEEARVSNEKATEEHWIRMRVNACQKEMKWAKEIESIFHEEQ</sequence>
<proteinExistence type="predicted"/>
<dbReference type="Proteomes" id="UP000823612">
    <property type="component" value="Unassembled WGS sequence"/>
</dbReference>